<evidence type="ECO:0000256" key="5">
    <source>
        <dbReference type="ARBA" id="ARBA00023163"/>
    </source>
</evidence>
<dbReference type="InterPro" id="IPR039420">
    <property type="entry name" value="WalR-like"/>
</dbReference>
<dbReference type="SMART" id="SM00862">
    <property type="entry name" value="Trans_reg_C"/>
    <property type="match status" value="1"/>
</dbReference>
<accession>A0A4Y6UYD7</accession>
<dbReference type="GO" id="GO:0032993">
    <property type="term" value="C:protein-DNA complex"/>
    <property type="evidence" value="ECO:0007669"/>
    <property type="project" value="TreeGrafter"/>
</dbReference>
<dbReference type="Gene3D" id="1.10.10.10">
    <property type="entry name" value="Winged helix-like DNA-binding domain superfamily/Winged helix DNA-binding domain"/>
    <property type="match status" value="1"/>
</dbReference>
<reference evidence="8 9" key="1">
    <citation type="submission" date="2019-06" db="EMBL/GenBank/DDBJ databases">
        <title>Saccharibacillus brassicae sp. nov., an endophytic bacterium isolated from Chinese cabbage seeds (Brassica pekinensis).</title>
        <authorList>
            <person name="Jiang L."/>
            <person name="Lee J."/>
            <person name="Kim S.W."/>
        </authorList>
    </citation>
    <scope>NUCLEOTIDE SEQUENCE [LARGE SCALE GENOMIC DNA]</scope>
    <source>
        <strain evidence="9">KCTC 43072 / ATSA2</strain>
    </source>
</reference>
<dbReference type="PANTHER" id="PTHR48111:SF1">
    <property type="entry name" value="TWO-COMPONENT RESPONSE REGULATOR ORR33"/>
    <property type="match status" value="1"/>
</dbReference>
<dbReference type="SUPFAM" id="SSF46894">
    <property type="entry name" value="C-terminal effector domain of the bipartite response regulators"/>
    <property type="match status" value="1"/>
</dbReference>
<evidence type="ECO:0000256" key="6">
    <source>
        <dbReference type="PROSITE-ProRule" id="PRU00169"/>
    </source>
</evidence>
<evidence type="ECO:0000313" key="9">
    <source>
        <dbReference type="Proteomes" id="UP000316968"/>
    </source>
</evidence>
<dbReference type="Proteomes" id="UP000316968">
    <property type="component" value="Chromosome"/>
</dbReference>
<evidence type="ECO:0000256" key="2">
    <source>
        <dbReference type="ARBA" id="ARBA00023012"/>
    </source>
</evidence>
<dbReference type="GO" id="GO:0000976">
    <property type="term" value="F:transcription cis-regulatory region binding"/>
    <property type="evidence" value="ECO:0007669"/>
    <property type="project" value="TreeGrafter"/>
</dbReference>
<keyword evidence="1 6" id="KW-0597">Phosphoprotein</keyword>
<dbReference type="GO" id="GO:0006355">
    <property type="term" value="P:regulation of DNA-templated transcription"/>
    <property type="evidence" value="ECO:0007669"/>
    <property type="project" value="InterPro"/>
</dbReference>
<gene>
    <name evidence="8" type="ORF">FFV09_09270</name>
</gene>
<evidence type="ECO:0000259" key="7">
    <source>
        <dbReference type="PROSITE" id="PS50110"/>
    </source>
</evidence>
<evidence type="ECO:0000256" key="3">
    <source>
        <dbReference type="ARBA" id="ARBA00023015"/>
    </source>
</evidence>
<feature type="modified residue" description="4-aspartylphosphate" evidence="6">
    <location>
        <position position="53"/>
    </location>
</feature>
<dbReference type="Pfam" id="PF00486">
    <property type="entry name" value="Trans_reg_C"/>
    <property type="match status" value="1"/>
</dbReference>
<keyword evidence="2" id="KW-0902">Two-component regulatory system</keyword>
<evidence type="ECO:0000256" key="1">
    <source>
        <dbReference type="ARBA" id="ARBA00022553"/>
    </source>
</evidence>
<dbReference type="PANTHER" id="PTHR48111">
    <property type="entry name" value="REGULATOR OF RPOS"/>
    <property type="match status" value="1"/>
</dbReference>
<keyword evidence="9" id="KW-1185">Reference proteome</keyword>
<dbReference type="GO" id="GO:0000156">
    <property type="term" value="F:phosphorelay response regulator activity"/>
    <property type="evidence" value="ECO:0007669"/>
    <property type="project" value="TreeGrafter"/>
</dbReference>
<dbReference type="InterPro" id="IPR001789">
    <property type="entry name" value="Sig_transdc_resp-reg_receiver"/>
</dbReference>
<dbReference type="InterPro" id="IPR001867">
    <property type="entry name" value="OmpR/PhoB-type_DNA-bd"/>
</dbReference>
<dbReference type="OrthoDB" id="3190595at2"/>
<protein>
    <submittedName>
        <fullName evidence="8">Response regulator</fullName>
    </submittedName>
</protein>
<sequence length="320" mass="36298">MKALLVDDERLALLRLKSMLEQEEGVRIAGVFSDGSQALEGIRETAPDIVFLDIGMPEIDGLELASRIRAADASVDIVFTSGSVRHAVEAYEYYPLDYMRKPIDRQRLSRTLDRARHRLTAEIREGTDEAGQPGLRCLGPLQVNRPGRGSGYPKWRTTKAQELFAYLLHNRGRMVGRDTLFELLWQGFEPERAASQLYNTIYTVRAVLKDEGLDLTLSKGGPAAGYRLETGPVKLDVEDWEEGLAALPPIGPETVGLHEASLRGYTGDYLAELDYAWANSERERLRRLWMAHARQLSQFYRAQRMRSEEEAVAHRLHRFK</sequence>
<name>A0A4Y6UYD7_SACBS</name>
<dbReference type="SMART" id="SM00448">
    <property type="entry name" value="REC"/>
    <property type="match status" value="1"/>
</dbReference>
<keyword evidence="4" id="KW-0238">DNA-binding</keyword>
<proteinExistence type="predicted"/>
<feature type="domain" description="Response regulatory" evidence="7">
    <location>
        <begin position="2"/>
        <end position="116"/>
    </location>
</feature>
<dbReference type="InterPro" id="IPR036388">
    <property type="entry name" value="WH-like_DNA-bd_sf"/>
</dbReference>
<dbReference type="AlphaFoldDB" id="A0A4Y6UYD7"/>
<organism evidence="8 9">
    <name type="scientific">Saccharibacillus brassicae</name>
    <dbReference type="NCBI Taxonomy" id="2583377"/>
    <lineage>
        <taxon>Bacteria</taxon>
        <taxon>Bacillati</taxon>
        <taxon>Bacillota</taxon>
        <taxon>Bacilli</taxon>
        <taxon>Bacillales</taxon>
        <taxon>Paenibacillaceae</taxon>
        <taxon>Saccharibacillus</taxon>
    </lineage>
</organism>
<dbReference type="Gene3D" id="3.40.50.2300">
    <property type="match status" value="1"/>
</dbReference>
<dbReference type="GO" id="GO:0005829">
    <property type="term" value="C:cytosol"/>
    <property type="evidence" value="ECO:0007669"/>
    <property type="project" value="TreeGrafter"/>
</dbReference>
<dbReference type="InterPro" id="IPR016032">
    <property type="entry name" value="Sig_transdc_resp-reg_C-effctor"/>
</dbReference>
<keyword evidence="3" id="KW-0805">Transcription regulation</keyword>
<dbReference type="Pfam" id="PF00072">
    <property type="entry name" value="Response_reg"/>
    <property type="match status" value="1"/>
</dbReference>
<dbReference type="SUPFAM" id="SSF52172">
    <property type="entry name" value="CheY-like"/>
    <property type="match status" value="1"/>
</dbReference>
<dbReference type="EMBL" id="CP041217">
    <property type="protein sequence ID" value="QDH21025.1"/>
    <property type="molecule type" value="Genomic_DNA"/>
</dbReference>
<keyword evidence="5" id="KW-0804">Transcription</keyword>
<dbReference type="InterPro" id="IPR011006">
    <property type="entry name" value="CheY-like_superfamily"/>
</dbReference>
<dbReference type="KEGG" id="saca:FFV09_09270"/>
<evidence type="ECO:0000313" key="8">
    <source>
        <dbReference type="EMBL" id="QDH21025.1"/>
    </source>
</evidence>
<dbReference type="RefSeq" id="WP_141447572.1">
    <property type="nucleotide sequence ID" value="NZ_CP041217.1"/>
</dbReference>
<evidence type="ECO:0000256" key="4">
    <source>
        <dbReference type="ARBA" id="ARBA00023125"/>
    </source>
</evidence>
<dbReference type="PROSITE" id="PS50110">
    <property type="entry name" value="RESPONSE_REGULATORY"/>
    <property type="match status" value="1"/>
</dbReference>